<evidence type="ECO:0000256" key="1">
    <source>
        <dbReference type="SAM" id="MobiDB-lite"/>
    </source>
</evidence>
<reference evidence="3" key="1">
    <citation type="submission" date="2023-06" db="EMBL/GenBank/DDBJ databases">
        <title>Genome-scale phylogeny and comparative genomics of the fungal order Sordariales.</title>
        <authorList>
            <consortium name="Lawrence Berkeley National Laboratory"/>
            <person name="Hensen N."/>
            <person name="Bonometti L."/>
            <person name="Westerberg I."/>
            <person name="Brannstrom I.O."/>
            <person name="Guillou S."/>
            <person name="Cros-Aarteil S."/>
            <person name="Calhoun S."/>
            <person name="Haridas S."/>
            <person name="Kuo A."/>
            <person name="Mondo S."/>
            <person name="Pangilinan J."/>
            <person name="Riley R."/>
            <person name="Labutti K."/>
            <person name="Andreopoulos B."/>
            <person name="Lipzen A."/>
            <person name="Chen C."/>
            <person name="Yanf M."/>
            <person name="Daum C."/>
            <person name="Ng V."/>
            <person name="Clum A."/>
            <person name="Steindorff A."/>
            <person name="Ohm R."/>
            <person name="Martin F."/>
            <person name="Silar P."/>
            <person name="Natvig D."/>
            <person name="Lalanne C."/>
            <person name="Gautier V."/>
            <person name="Ament-Velasquez S.L."/>
            <person name="Kruys A."/>
            <person name="Hutchinson M.I."/>
            <person name="Powell A.J."/>
            <person name="Barry K."/>
            <person name="Miller A.N."/>
            <person name="Grigoriev I.V."/>
            <person name="Debuchy R."/>
            <person name="Gladieux P."/>
            <person name="Thoren M.H."/>
            <person name="Johannesson H."/>
        </authorList>
    </citation>
    <scope>NUCLEOTIDE SEQUENCE</scope>
    <source>
        <strain evidence="3">SMH4607-1</strain>
    </source>
</reference>
<feature type="transmembrane region" description="Helical" evidence="2">
    <location>
        <begin position="82"/>
        <end position="104"/>
    </location>
</feature>
<keyword evidence="2" id="KW-1133">Transmembrane helix</keyword>
<keyword evidence="2" id="KW-0812">Transmembrane</keyword>
<feature type="region of interest" description="Disordered" evidence="1">
    <location>
        <begin position="1"/>
        <end position="42"/>
    </location>
</feature>
<sequence>MRIHLQYSPRYRPTSHKPSRPFRPQRPKPSKAPPPPTPHTYDQLLRDTVARNTQMTHPGWSPASPTLTTMHADDLEASRLEIALLALGVLALVVQMSLLMYVGVRRRARSVAYITLDPLSPSPPDPHARLSQPCLWREAFGGHPSGGHGLLLLGPGRDGGLVERLRKASEEAAGVLGRELGGLRRKMTMPEVDPAMKDVEVGVVNSRNGYADRTGADVSGWCARRHSSFVPEKRGEFRV</sequence>
<dbReference type="AlphaFoldDB" id="A0AA40DRV1"/>
<evidence type="ECO:0000313" key="4">
    <source>
        <dbReference type="Proteomes" id="UP001172102"/>
    </source>
</evidence>
<comment type="caution">
    <text evidence="3">The sequence shown here is derived from an EMBL/GenBank/DDBJ whole genome shotgun (WGS) entry which is preliminary data.</text>
</comment>
<feature type="compositionally biased region" description="Basic residues" evidence="1">
    <location>
        <begin position="13"/>
        <end position="29"/>
    </location>
</feature>
<protein>
    <submittedName>
        <fullName evidence="3">Uncharacterized protein</fullName>
    </submittedName>
</protein>
<accession>A0AA40DRV1</accession>
<dbReference type="EMBL" id="JAUKUA010000005">
    <property type="protein sequence ID" value="KAK0710992.1"/>
    <property type="molecule type" value="Genomic_DNA"/>
</dbReference>
<evidence type="ECO:0000313" key="3">
    <source>
        <dbReference type="EMBL" id="KAK0710992.1"/>
    </source>
</evidence>
<name>A0AA40DRV1_9PEZI</name>
<keyword evidence="2" id="KW-0472">Membrane</keyword>
<keyword evidence="4" id="KW-1185">Reference proteome</keyword>
<proteinExistence type="predicted"/>
<organism evidence="3 4">
    <name type="scientific">Lasiosphaeris hirsuta</name>
    <dbReference type="NCBI Taxonomy" id="260670"/>
    <lineage>
        <taxon>Eukaryota</taxon>
        <taxon>Fungi</taxon>
        <taxon>Dikarya</taxon>
        <taxon>Ascomycota</taxon>
        <taxon>Pezizomycotina</taxon>
        <taxon>Sordariomycetes</taxon>
        <taxon>Sordariomycetidae</taxon>
        <taxon>Sordariales</taxon>
        <taxon>Lasiosphaeriaceae</taxon>
        <taxon>Lasiosphaeris</taxon>
    </lineage>
</organism>
<evidence type="ECO:0000256" key="2">
    <source>
        <dbReference type="SAM" id="Phobius"/>
    </source>
</evidence>
<gene>
    <name evidence="3" type="ORF">B0H67DRAFT_583937</name>
</gene>
<dbReference type="Proteomes" id="UP001172102">
    <property type="component" value="Unassembled WGS sequence"/>
</dbReference>